<evidence type="ECO:0000313" key="2">
    <source>
        <dbReference type="EMBL" id="MFC5642374.1"/>
    </source>
</evidence>
<dbReference type="InterPro" id="IPR001387">
    <property type="entry name" value="Cro/C1-type_HTH"/>
</dbReference>
<protein>
    <submittedName>
        <fullName evidence="2">Helix-turn-helix domain-containing protein</fullName>
    </submittedName>
</protein>
<dbReference type="PROSITE" id="PS50943">
    <property type="entry name" value="HTH_CROC1"/>
    <property type="match status" value="1"/>
</dbReference>
<dbReference type="InterPro" id="IPR010982">
    <property type="entry name" value="Lambda_DNA-bd_dom_sf"/>
</dbReference>
<evidence type="ECO:0000313" key="3">
    <source>
        <dbReference type="Proteomes" id="UP001596066"/>
    </source>
</evidence>
<dbReference type="Pfam" id="PF13560">
    <property type="entry name" value="HTH_31"/>
    <property type="match status" value="1"/>
</dbReference>
<dbReference type="InterPro" id="IPR012349">
    <property type="entry name" value="Split_barrel_FMN-bd"/>
</dbReference>
<dbReference type="Proteomes" id="UP001596066">
    <property type="component" value="Unassembled WGS sequence"/>
</dbReference>
<name>A0ABW0VBR1_9ACTN</name>
<dbReference type="Gene3D" id="2.30.110.10">
    <property type="entry name" value="Electron Transport, Fmn-binding Protein, Chain A"/>
    <property type="match status" value="1"/>
</dbReference>
<reference evidence="3" key="1">
    <citation type="journal article" date="2019" name="Int. J. Syst. Evol. Microbiol.">
        <title>The Global Catalogue of Microorganisms (GCM) 10K type strain sequencing project: providing services to taxonomists for standard genome sequencing and annotation.</title>
        <authorList>
            <consortium name="The Broad Institute Genomics Platform"/>
            <consortium name="The Broad Institute Genome Sequencing Center for Infectious Disease"/>
            <person name="Wu L."/>
            <person name="Ma J."/>
        </authorList>
    </citation>
    <scope>NUCLEOTIDE SEQUENCE [LARGE SCALE GENOMIC DNA]</scope>
    <source>
        <strain evidence="3">CGMCC 4.1622</strain>
    </source>
</reference>
<dbReference type="Gene3D" id="1.10.260.40">
    <property type="entry name" value="lambda repressor-like DNA-binding domains"/>
    <property type="match status" value="1"/>
</dbReference>
<keyword evidence="3" id="KW-1185">Reference proteome</keyword>
<gene>
    <name evidence="2" type="ORF">ACFPZF_13560</name>
</gene>
<organism evidence="2 3">
    <name type="scientific">Kitasatospora cinereorecta</name>
    <dbReference type="NCBI Taxonomy" id="285560"/>
    <lineage>
        <taxon>Bacteria</taxon>
        <taxon>Bacillati</taxon>
        <taxon>Actinomycetota</taxon>
        <taxon>Actinomycetes</taxon>
        <taxon>Kitasatosporales</taxon>
        <taxon>Streptomycetaceae</taxon>
        <taxon>Kitasatospora</taxon>
    </lineage>
</organism>
<feature type="domain" description="HTH cro/C1-type" evidence="1">
    <location>
        <begin position="20"/>
        <end position="74"/>
    </location>
</feature>
<dbReference type="CDD" id="cd00093">
    <property type="entry name" value="HTH_XRE"/>
    <property type="match status" value="1"/>
</dbReference>
<dbReference type="SUPFAM" id="SSF47413">
    <property type="entry name" value="lambda repressor-like DNA-binding domains"/>
    <property type="match status" value="1"/>
</dbReference>
<dbReference type="Pfam" id="PF12900">
    <property type="entry name" value="Pyridox_ox_2"/>
    <property type="match status" value="1"/>
</dbReference>
<sequence length="227" mass="24559">MGSDATSRPDPDPASIARRIAERRTQLGLTLEQLARDAGMSPHYLEVLTGAGPAFDQGAFLRLAAVLGLTHRELLEGRTDRPPGQSGPPSRPALLRLTEAECWDRVGVRGVGRLAIPAEPTPLVFPINYAVDAGTLVYRTDPNGAGALPTGAPLSFQVDRIDDHLSTGWSVLITGTAEPITEEEEQQRLRRELGVEPWAGGHRVLWIRIRPDTVSGRRITSLPTLGD</sequence>
<dbReference type="SMART" id="SM00530">
    <property type="entry name" value="HTH_XRE"/>
    <property type="match status" value="1"/>
</dbReference>
<proteinExistence type="predicted"/>
<accession>A0ABW0VBR1</accession>
<dbReference type="RefSeq" id="WP_346140724.1">
    <property type="nucleotide sequence ID" value="NZ_BAAAUA010000002.1"/>
</dbReference>
<evidence type="ECO:0000259" key="1">
    <source>
        <dbReference type="PROSITE" id="PS50943"/>
    </source>
</evidence>
<comment type="caution">
    <text evidence="2">The sequence shown here is derived from an EMBL/GenBank/DDBJ whole genome shotgun (WGS) entry which is preliminary data.</text>
</comment>
<dbReference type="EMBL" id="JBHSOC010000019">
    <property type="protein sequence ID" value="MFC5642374.1"/>
    <property type="molecule type" value="Genomic_DNA"/>
</dbReference>
<dbReference type="SUPFAM" id="SSF50475">
    <property type="entry name" value="FMN-binding split barrel"/>
    <property type="match status" value="1"/>
</dbReference>
<dbReference type="InterPro" id="IPR024747">
    <property type="entry name" value="Pyridox_Oxase-rel"/>
</dbReference>